<evidence type="ECO:0000313" key="3">
    <source>
        <dbReference type="Proteomes" id="UP000574390"/>
    </source>
</evidence>
<feature type="region of interest" description="Disordered" evidence="1">
    <location>
        <begin position="35"/>
        <end position="58"/>
    </location>
</feature>
<comment type="caution">
    <text evidence="2">The sequence shown here is derived from an EMBL/GenBank/DDBJ whole genome shotgun (WGS) entry which is preliminary data.</text>
</comment>
<reference evidence="2 3" key="1">
    <citation type="submission" date="2020-04" db="EMBL/GenBank/DDBJ databases">
        <title>Perkinsus olseni comparative genomics.</title>
        <authorList>
            <person name="Bogema D.R."/>
        </authorList>
    </citation>
    <scope>NUCLEOTIDE SEQUENCE [LARGE SCALE GENOMIC DNA]</scope>
    <source>
        <strain evidence="2">ATCC PRA-205</strain>
    </source>
</reference>
<accession>A0A7J6RCR0</accession>
<gene>
    <name evidence="2" type="ORF">FOZ62_013029</name>
</gene>
<sequence length="65" mass="7348">SETLEHAECLKCAQYVAHKMEDIGFTVRLIGNNHHNNENGSQSSTIDWERASSSKSDDDYYVMAL</sequence>
<dbReference type="AlphaFoldDB" id="A0A7J6RCR0"/>
<evidence type="ECO:0000256" key="1">
    <source>
        <dbReference type="SAM" id="MobiDB-lite"/>
    </source>
</evidence>
<dbReference type="Proteomes" id="UP000574390">
    <property type="component" value="Unassembled WGS sequence"/>
</dbReference>
<feature type="compositionally biased region" description="Basic and acidic residues" evidence="1">
    <location>
        <begin position="47"/>
        <end position="58"/>
    </location>
</feature>
<evidence type="ECO:0000313" key="2">
    <source>
        <dbReference type="EMBL" id="KAF4718474.1"/>
    </source>
</evidence>
<name>A0A7J6RCR0_PEROL</name>
<protein>
    <submittedName>
        <fullName evidence="2">Uncharacterized protein</fullName>
    </submittedName>
</protein>
<feature type="non-terminal residue" evidence="2">
    <location>
        <position position="1"/>
    </location>
</feature>
<dbReference type="EMBL" id="JABANM010023103">
    <property type="protein sequence ID" value="KAF4718474.1"/>
    <property type="molecule type" value="Genomic_DNA"/>
</dbReference>
<organism evidence="2 3">
    <name type="scientific">Perkinsus olseni</name>
    <name type="common">Perkinsus atlanticus</name>
    <dbReference type="NCBI Taxonomy" id="32597"/>
    <lineage>
        <taxon>Eukaryota</taxon>
        <taxon>Sar</taxon>
        <taxon>Alveolata</taxon>
        <taxon>Perkinsozoa</taxon>
        <taxon>Perkinsea</taxon>
        <taxon>Perkinsida</taxon>
        <taxon>Perkinsidae</taxon>
        <taxon>Perkinsus</taxon>
    </lineage>
</organism>
<proteinExistence type="predicted"/>